<dbReference type="EMBL" id="CP003013">
    <property type="protein sequence ID" value="AEO70591.1"/>
    <property type="molecule type" value="Genomic_DNA"/>
</dbReference>
<dbReference type="RefSeq" id="XP_003656927.1">
    <property type="nucleotide sequence ID" value="XM_003656879.1"/>
</dbReference>
<feature type="domain" description="DUF7580" evidence="2">
    <location>
        <begin position="11"/>
        <end position="161"/>
    </location>
</feature>
<organism evidence="3 4">
    <name type="scientific">Thermothielavioides terrestris (strain ATCC 38088 / NRRL 8126)</name>
    <name type="common">Thielavia terrestris</name>
    <dbReference type="NCBI Taxonomy" id="578455"/>
    <lineage>
        <taxon>Eukaryota</taxon>
        <taxon>Fungi</taxon>
        <taxon>Dikarya</taxon>
        <taxon>Ascomycota</taxon>
        <taxon>Pezizomycotina</taxon>
        <taxon>Sordariomycetes</taxon>
        <taxon>Sordariomycetidae</taxon>
        <taxon>Sordariales</taxon>
        <taxon>Chaetomiaceae</taxon>
        <taxon>Thermothielavioides</taxon>
        <taxon>Thermothielavioides terrestris</taxon>
    </lineage>
</organism>
<proteinExistence type="predicted"/>
<feature type="non-terminal residue" evidence="3">
    <location>
        <position position="1"/>
    </location>
</feature>
<dbReference type="InterPro" id="IPR056002">
    <property type="entry name" value="DUF7580"/>
</dbReference>
<dbReference type="InterPro" id="IPR036852">
    <property type="entry name" value="Peptidase_S8/S53_dom_sf"/>
</dbReference>
<dbReference type="Proteomes" id="UP000008181">
    <property type="component" value="Chromosome 5"/>
</dbReference>
<dbReference type="HOGENOM" id="CLU_415669_0_0_1"/>
<evidence type="ECO:0000259" key="2">
    <source>
        <dbReference type="Pfam" id="PF24476"/>
    </source>
</evidence>
<gene>
    <name evidence="3" type="ORF">THITE_45608</name>
</gene>
<dbReference type="GO" id="GO:0006508">
    <property type="term" value="P:proteolysis"/>
    <property type="evidence" value="ECO:0007669"/>
    <property type="project" value="InterPro"/>
</dbReference>
<reference evidence="3 4" key="1">
    <citation type="journal article" date="2011" name="Nat. Biotechnol.">
        <title>Comparative genomic analysis of the thermophilic biomass-degrading fungi Myceliophthora thermophila and Thielavia terrestris.</title>
        <authorList>
            <person name="Berka R.M."/>
            <person name="Grigoriev I.V."/>
            <person name="Otillar R."/>
            <person name="Salamov A."/>
            <person name="Grimwood J."/>
            <person name="Reid I."/>
            <person name="Ishmael N."/>
            <person name="John T."/>
            <person name="Darmond C."/>
            <person name="Moisan M.-C."/>
            <person name="Henrissat B."/>
            <person name="Coutinho P.M."/>
            <person name="Lombard V."/>
            <person name="Natvig D.O."/>
            <person name="Lindquist E."/>
            <person name="Schmutz J."/>
            <person name="Lucas S."/>
            <person name="Harris P."/>
            <person name="Powlowski J."/>
            <person name="Bellemare A."/>
            <person name="Taylor D."/>
            <person name="Butler G."/>
            <person name="de Vries R.P."/>
            <person name="Allijn I.E."/>
            <person name="van den Brink J."/>
            <person name="Ushinsky S."/>
            <person name="Storms R."/>
            <person name="Powell A.J."/>
            <person name="Paulsen I.T."/>
            <person name="Elbourne L.D.H."/>
            <person name="Baker S.E."/>
            <person name="Magnuson J."/>
            <person name="LaBoissiere S."/>
            <person name="Clutterbuck A.J."/>
            <person name="Martinez D."/>
            <person name="Wogulis M."/>
            <person name="de Leon A.L."/>
            <person name="Rey M.W."/>
            <person name="Tsang A."/>
        </authorList>
    </citation>
    <scope>NUCLEOTIDE SEQUENCE [LARGE SCALE GENOMIC DNA]</scope>
    <source>
        <strain evidence="4">ATCC 38088 / NRRL 8126</strain>
    </source>
</reference>
<feature type="domain" description="Peptidase S8/S53" evidence="1">
    <location>
        <begin position="246"/>
        <end position="492"/>
    </location>
</feature>
<evidence type="ECO:0000259" key="1">
    <source>
        <dbReference type="Pfam" id="PF00082"/>
    </source>
</evidence>
<dbReference type="SUPFAM" id="SSF52743">
    <property type="entry name" value="Subtilisin-like"/>
    <property type="match status" value="1"/>
</dbReference>
<dbReference type="Pfam" id="PF00082">
    <property type="entry name" value="Peptidase_S8"/>
    <property type="match status" value="1"/>
</dbReference>
<dbReference type="GeneID" id="11519586"/>
<sequence>ELSLAEVLTEELHHQEKMVLCWHIARAVLDLFATGWLAPDWGITDIVIFGWADGNSRHLDLRHPYLSVDSIDDAAAWLDRAHICSPDLDPVHPFPHILSLGVVLLQVLLGDRLEKLGLGGDEKGDMRRKTDQAHRLRSECELRFPSRWPIMEAANLCIEFRASSWGPASLGSTVATRANLLRAWKNVVSCLERGVLDNQRLPQTNFGLSRNKFLAPLRAISNGLRAIGDRDMDGAFRPDRVWDNMVRVAILDTGCNFSQPLMKGLIVGHNGGDSEIPKTQRRPGIVGWKDFVRGEAAQPGEPLSDTAENQHGSVMTYLFTQTMSHAKLYIGRVMEHASSSDPLTPERVAEAAEYAVNVWKADIISISMAIDATSEHVRERLDAVSRRALVFAAAGNNRGPDRSPIAYPASSGTAICVHSHDGHGKPSEFSPDPQPNAPNFQVIGQDLRVPSLSQSVHGSEEVVQGTSCATAIAAAIGALVLDFARAYAAVETEKQPSLADPEGPKDYMSWILHLLVTKHDLLRKEQVMKQVLYYLMTTTSLRAFGKFNMVKPQLLFRVGEPGWIERAAVQLGQELEKVHENRDPQRF</sequence>
<protein>
    <submittedName>
        <fullName evidence="3">Uncharacterized protein</fullName>
    </submittedName>
</protein>
<dbReference type="KEGG" id="ttt:THITE_45608"/>
<evidence type="ECO:0000313" key="4">
    <source>
        <dbReference type="Proteomes" id="UP000008181"/>
    </source>
</evidence>
<dbReference type="CDD" id="cd00306">
    <property type="entry name" value="Peptidases_S8_S53"/>
    <property type="match status" value="1"/>
</dbReference>
<keyword evidence="4" id="KW-1185">Reference proteome</keyword>
<accession>G2RCF6</accession>
<dbReference type="eggNOG" id="ENOG502RNXF">
    <property type="taxonomic scope" value="Eukaryota"/>
</dbReference>
<dbReference type="GO" id="GO:0004252">
    <property type="term" value="F:serine-type endopeptidase activity"/>
    <property type="evidence" value="ECO:0007669"/>
    <property type="project" value="InterPro"/>
</dbReference>
<dbReference type="Pfam" id="PF24476">
    <property type="entry name" value="DUF7580"/>
    <property type="match status" value="1"/>
</dbReference>
<dbReference type="OrthoDB" id="4567294at2759"/>
<dbReference type="Gene3D" id="3.40.50.200">
    <property type="entry name" value="Peptidase S8/S53 domain"/>
    <property type="match status" value="1"/>
</dbReference>
<evidence type="ECO:0000313" key="3">
    <source>
        <dbReference type="EMBL" id="AEO70591.1"/>
    </source>
</evidence>
<dbReference type="STRING" id="578455.G2RCF6"/>
<dbReference type="InterPro" id="IPR000209">
    <property type="entry name" value="Peptidase_S8/S53_dom"/>
</dbReference>
<name>G2RCF6_THETT</name>
<dbReference type="AlphaFoldDB" id="G2RCF6"/>